<protein>
    <submittedName>
        <fullName evidence="1">Uncharacterized protein</fullName>
    </submittedName>
</protein>
<sequence>MIGGYYQSVLKKQTPVGFGAQIIHTFPSGGDYRGLEYIGEVLVAVDTTGKLHRYDVNTRQALDVISVGGAPHWVKMLGDELCIGNYASAAKVSVLHPATFAVTRQFGSVNFSQDAVYRTGRYYIASNFNPYGARVYDAAGVLTADLNQSNTSQTTCLSIVGDTIYFSIGPLFLPYHIPTGQFGNSLTFFNKGGGIYGVQGRHAWGVNGLILFAMRGVNPGLKLFSANRVLLDEKVSEPMFGVIFRGKEFYALSQAGNLYKVTIRYA</sequence>
<evidence type="ECO:0000313" key="2">
    <source>
        <dbReference type="Proteomes" id="UP000474777"/>
    </source>
</evidence>
<dbReference type="AlphaFoldDB" id="A0A6B3LPR8"/>
<dbReference type="EMBL" id="JAAGWD010000001">
    <property type="protein sequence ID" value="NEM96166.1"/>
    <property type="molecule type" value="Genomic_DNA"/>
</dbReference>
<accession>A0A6B3LPR8</accession>
<organism evidence="1 2">
    <name type="scientific">Pontibacter burrus</name>
    <dbReference type="NCBI Taxonomy" id="2704466"/>
    <lineage>
        <taxon>Bacteria</taxon>
        <taxon>Pseudomonadati</taxon>
        <taxon>Bacteroidota</taxon>
        <taxon>Cytophagia</taxon>
        <taxon>Cytophagales</taxon>
        <taxon>Hymenobacteraceae</taxon>
        <taxon>Pontibacter</taxon>
    </lineage>
</organism>
<name>A0A6B3LPR8_9BACT</name>
<comment type="caution">
    <text evidence="1">The sequence shown here is derived from an EMBL/GenBank/DDBJ whole genome shotgun (WGS) entry which is preliminary data.</text>
</comment>
<dbReference type="Proteomes" id="UP000474777">
    <property type="component" value="Unassembled WGS sequence"/>
</dbReference>
<keyword evidence="2" id="KW-1185">Reference proteome</keyword>
<evidence type="ECO:0000313" key="1">
    <source>
        <dbReference type="EMBL" id="NEM96166.1"/>
    </source>
</evidence>
<dbReference type="RefSeq" id="WP_163910925.1">
    <property type="nucleotide sequence ID" value="NZ_JAAGWD010000001.1"/>
</dbReference>
<gene>
    <name evidence="1" type="ORF">GXP69_00540</name>
</gene>
<proteinExistence type="predicted"/>
<reference evidence="1 2" key="1">
    <citation type="submission" date="2020-02" db="EMBL/GenBank/DDBJ databases">
        <authorList>
            <person name="Kim M.K."/>
        </authorList>
    </citation>
    <scope>NUCLEOTIDE SEQUENCE [LARGE SCALE GENOMIC DNA]</scope>
    <source>
        <strain evidence="1 2">BT327</strain>
    </source>
</reference>
<dbReference type="SUPFAM" id="SSF63825">
    <property type="entry name" value="YWTD domain"/>
    <property type="match status" value="1"/>
</dbReference>